<dbReference type="PRINTS" id="PR00300">
    <property type="entry name" value="CLPPROTEASEA"/>
</dbReference>
<dbReference type="PANTHER" id="PTHR11638">
    <property type="entry name" value="ATP-DEPENDENT CLP PROTEASE"/>
    <property type="match status" value="1"/>
</dbReference>
<dbReference type="Proteomes" id="UP001174208">
    <property type="component" value="Unassembled WGS sequence"/>
</dbReference>
<evidence type="ECO:0000256" key="1">
    <source>
        <dbReference type="ARBA" id="ARBA00008675"/>
    </source>
</evidence>
<keyword evidence="7 10" id="KW-0143">Chaperone</keyword>
<dbReference type="GO" id="GO:0008233">
    <property type="term" value="F:peptidase activity"/>
    <property type="evidence" value="ECO:0007669"/>
    <property type="project" value="UniProtKB-KW"/>
</dbReference>
<dbReference type="InterPro" id="IPR036628">
    <property type="entry name" value="Clp_N_dom_sf"/>
</dbReference>
<accession>A0ABT8KE98</accession>
<dbReference type="EMBL" id="JAROCF010000001">
    <property type="protein sequence ID" value="MDN4614639.1"/>
    <property type="molecule type" value="Genomic_DNA"/>
</dbReference>
<comment type="caution">
    <text evidence="14">The sequence shown here is derived from an EMBL/GenBank/DDBJ whole genome shotgun (WGS) entry which is preliminary data.</text>
</comment>
<reference evidence="14" key="1">
    <citation type="submission" date="2023-06" db="EMBL/GenBank/DDBJ databases">
        <title>MT1 and MT2 Draft Genomes of Novel Species.</title>
        <authorList>
            <person name="Venkateswaran K."/>
        </authorList>
    </citation>
    <scope>NUCLEOTIDE SEQUENCE</scope>
    <source>
        <strain evidence="14">F6_8S_P_1B</strain>
    </source>
</reference>
<evidence type="ECO:0000256" key="4">
    <source>
        <dbReference type="ARBA" id="ARBA00022840"/>
    </source>
</evidence>
<keyword evidence="4 10" id="KW-0067">ATP-binding</keyword>
<dbReference type="InterPro" id="IPR028299">
    <property type="entry name" value="ClpA/B_CS2"/>
</dbReference>
<dbReference type="SUPFAM" id="SSF81923">
    <property type="entry name" value="Double Clp-N motif"/>
    <property type="match status" value="1"/>
</dbReference>
<evidence type="ECO:0000256" key="8">
    <source>
        <dbReference type="ARBA" id="ARBA00026057"/>
    </source>
</evidence>
<dbReference type="Pfam" id="PF00004">
    <property type="entry name" value="AAA"/>
    <property type="match status" value="1"/>
</dbReference>
<dbReference type="CDD" id="cd00009">
    <property type="entry name" value="AAA"/>
    <property type="match status" value="1"/>
</dbReference>
<feature type="domain" description="Clp R" evidence="13">
    <location>
        <begin position="36"/>
        <end position="180"/>
    </location>
</feature>
<evidence type="ECO:0000313" key="14">
    <source>
        <dbReference type="EMBL" id="MDN4614639.1"/>
    </source>
</evidence>
<dbReference type="GO" id="GO:0005524">
    <property type="term" value="F:ATP binding"/>
    <property type="evidence" value="ECO:0007669"/>
    <property type="project" value="UniProtKB-KW"/>
</dbReference>
<dbReference type="Gene3D" id="1.10.1780.10">
    <property type="entry name" value="Clp, N-terminal domain"/>
    <property type="match status" value="1"/>
</dbReference>
<evidence type="ECO:0000256" key="7">
    <source>
        <dbReference type="ARBA" id="ARBA00023186"/>
    </source>
</evidence>
<dbReference type="Gene3D" id="4.10.860.10">
    <property type="entry name" value="UVR domain"/>
    <property type="match status" value="1"/>
</dbReference>
<dbReference type="SMART" id="SM01086">
    <property type="entry name" value="ClpB_D2-small"/>
    <property type="match status" value="1"/>
</dbReference>
<keyword evidence="2 9" id="KW-0677">Repeat</keyword>
<keyword evidence="14" id="KW-0378">Hydrolase</keyword>
<feature type="domain" description="UVR" evidence="12">
    <location>
        <begin position="452"/>
        <end position="487"/>
    </location>
</feature>
<dbReference type="InterPro" id="IPR019489">
    <property type="entry name" value="Clp_ATPase_C"/>
</dbReference>
<keyword evidence="15" id="KW-1185">Reference proteome</keyword>
<evidence type="ECO:0000313" key="15">
    <source>
        <dbReference type="Proteomes" id="UP001174208"/>
    </source>
</evidence>
<dbReference type="GO" id="GO:0006508">
    <property type="term" value="P:proteolysis"/>
    <property type="evidence" value="ECO:0007669"/>
    <property type="project" value="UniProtKB-KW"/>
</dbReference>
<dbReference type="InterPro" id="IPR004176">
    <property type="entry name" value="Clp_R_N"/>
</dbReference>
<dbReference type="Pfam" id="PF02861">
    <property type="entry name" value="Clp_N"/>
    <property type="match status" value="1"/>
</dbReference>
<gene>
    <name evidence="14" type="ORF">P5G50_09255</name>
</gene>
<keyword evidence="14" id="KW-0645">Protease</keyword>
<evidence type="ECO:0000256" key="2">
    <source>
        <dbReference type="ARBA" id="ARBA00022737"/>
    </source>
</evidence>
<dbReference type="RefSeq" id="WP_301210763.1">
    <property type="nucleotide sequence ID" value="NZ_JAROCF010000001.1"/>
</dbReference>
<sequence length="847" mass="91613">MPENFTPENNGENSFDEFLARYLAGERARAARSIDISRFLSRRTQELLAEAGRYALAHGHRELDALHILRTMAEQEPASDAMRRIGVDPAKVATAAELRLPASGSAIDADGASITASAQRALFHAYQVARASGSTYIDPEHLFFALVIGQDVPAGQVLQAAGVTPDALTSAMRQTETVGGVSGEQEAAESESATPMLDKFGTDLTALAREGRLDPVIGRLDEIEQTVEILSRRTKNNPVLVGEAGVGKTAIVEGLASAIVAGDVPEQLRDKRVVTLDLAGMVAGTRYRGDFEERLTNLMDEISAADGDLIVFIDELHTVVGAGGSGESGGMDAGNILKPRLARGDLHLVGATTLKEYRRIEKDPALERRFQPVTVGEPSVEDAVLILDGLRGAYEEHHGVRYTEDAIRAAVELSDRYISDRFLPDKAIDLIDQAGARLRLSLGKRVDSSELMAKLATLESEKNSAVAAEHYEEASRLRDQMEDVQRELDGLSASPRPDAVVDEAEIAAIVSRSTGIPVSRIGEADRTRLARLEAELHERVIGQDDAVTAVAKAVRRNRTGLGDEHRPVGSFLFLGPTGVGKTELAKALAASLFGDEKAMLRFDMSEFGERHTVARLVGAPPGYVGYDEAGQLTERVRRTPYSVVLFDEIEKAHPDVFNLLLQVLDDGRLTDGQGRTVDFRNTVVIMTSNLGSEFLASRSGAMGFVAGGADGFASEKDIRDRVMGKLREAMRPEFLNRIDELVLFRKLDQEQLRSIVRLLLGATSGRLAARSVALEVTDAAVEWIAEAGYEPEYGARPLRRVIQREVDDRIADLMVSGSLEDGGTVVLDAADGQLRVTAARAEVPLAA</sequence>
<evidence type="ECO:0000256" key="3">
    <source>
        <dbReference type="ARBA" id="ARBA00022741"/>
    </source>
</evidence>
<dbReference type="InterPro" id="IPR001943">
    <property type="entry name" value="UVR_dom"/>
</dbReference>
<dbReference type="PROSITE" id="PS50151">
    <property type="entry name" value="UVR"/>
    <property type="match status" value="1"/>
</dbReference>
<protein>
    <submittedName>
        <fullName evidence="14">ATP-dependent Clp protease ATP-binding subunit</fullName>
    </submittedName>
</protein>
<evidence type="ECO:0000259" key="12">
    <source>
        <dbReference type="PROSITE" id="PS50151"/>
    </source>
</evidence>
<dbReference type="InterPro" id="IPR027417">
    <property type="entry name" value="P-loop_NTPase"/>
</dbReference>
<keyword evidence="6 11" id="KW-0175">Coiled coil</keyword>
<evidence type="ECO:0000256" key="5">
    <source>
        <dbReference type="ARBA" id="ARBA00023016"/>
    </source>
</evidence>
<dbReference type="Pfam" id="PF17871">
    <property type="entry name" value="AAA_lid_9"/>
    <property type="match status" value="1"/>
</dbReference>
<dbReference type="SMART" id="SM00382">
    <property type="entry name" value="AAA"/>
    <property type="match status" value="2"/>
</dbReference>
<evidence type="ECO:0000259" key="13">
    <source>
        <dbReference type="PROSITE" id="PS51903"/>
    </source>
</evidence>
<feature type="coiled-coil region" evidence="11">
    <location>
        <begin position="467"/>
        <end position="494"/>
    </location>
</feature>
<dbReference type="Gene3D" id="3.40.50.300">
    <property type="entry name" value="P-loop containing nucleotide triphosphate hydrolases"/>
    <property type="match status" value="2"/>
</dbReference>
<dbReference type="PROSITE" id="PS51903">
    <property type="entry name" value="CLP_R"/>
    <property type="match status" value="1"/>
</dbReference>
<dbReference type="Pfam" id="PF07724">
    <property type="entry name" value="AAA_2"/>
    <property type="match status" value="1"/>
</dbReference>
<dbReference type="InterPro" id="IPR003593">
    <property type="entry name" value="AAA+_ATPase"/>
</dbReference>
<comment type="similarity">
    <text evidence="1 10">Belongs to the ClpA/ClpB family.</text>
</comment>
<proteinExistence type="inferred from homology"/>
<dbReference type="PROSITE" id="PS00871">
    <property type="entry name" value="CLPAB_2"/>
    <property type="match status" value="1"/>
</dbReference>
<dbReference type="Gene3D" id="1.10.8.60">
    <property type="match status" value="2"/>
</dbReference>
<evidence type="ECO:0000256" key="9">
    <source>
        <dbReference type="PROSITE-ProRule" id="PRU01251"/>
    </source>
</evidence>
<evidence type="ECO:0000256" key="10">
    <source>
        <dbReference type="RuleBase" id="RU004432"/>
    </source>
</evidence>
<comment type="subunit">
    <text evidence="8">Homohexamer. The oligomerization is ATP-dependent.</text>
</comment>
<dbReference type="InterPro" id="IPR003959">
    <property type="entry name" value="ATPase_AAA_core"/>
</dbReference>
<name>A0ABT8KE98_9MICO</name>
<dbReference type="InterPro" id="IPR018368">
    <property type="entry name" value="ClpA/B_CS1"/>
</dbReference>
<evidence type="ECO:0000256" key="6">
    <source>
        <dbReference type="ARBA" id="ARBA00023054"/>
    </source>
</evidence>
<dbReference type="PANTHER" id="PTHR11638:SF18">
    <property type="entry name" value="HEAT SHOCK PROTEIN 104"/>
    <property type="match status" value="1"/>
</dbReference>
<dbReference type="SUPFAM" id="SSF52540">
    <property type="entry name" value="P-loop containing nucleoside triphosphate hydrolases"/>
    <property type="match status" value="2"/>
</dbReference>
<dbReference type="PROSITE" id="PS00870">
    <property type="entry name" value="CLPAB_1"/>
    <property type="match status" value="1"/>
</dbReference>
<dbReference type="Pfam" id="PF10431">
    <property type="entry name" value="ClpB_D2-small"/>
    <property type="match status" value="1"/>
</dbReference>
<dbReference type="InterPro" id="IPR050130">
    <property type="entry name" value="ClpA_ClpB"/>
</dbReference>
<evidence type="ECO:0000256" key="11">
    <source>
        <dbReference type="SAM" id="Coils"/>
    </source>
</evidence>
<dbReference type="InterPro" id="IPR001270">
    <property type="entry name" value="ClpA/B"/>
</dbReference>
<keyword evidence="5" id="KW-0346">Stress response</keyword>
<dbReference type="CDD" id="cd19499">
    <property type="entry name" value="RecA-like_ClpB_Hsp104-like"/>
    <property type="match status" value="1"/>
</dbReference>
<keyword evidence="3 10" id="KW-0547">Nucleotide-binding</keyword>
<organism evidence="14 15">
    <name type="scientific">Leifsonia williamsii</name>
    <dbReference type="NCBI Taxonomy" id="3035919"/>
    <lineage>
        <taxon>Bacteria</taxon>
        <taxon>Bacillati</taxon>
        <taxon>Actinomycetota</taxon>
        <taxon>Actinomycetes</taxon>
        <taxon>Micrococcales</taxon>
        <taxon>Microbacteriaceae</taxon>
        <taxon>Leifsonia</taxon>
    </lineage>
</organism>
<dbReference type="InterPro" id="IPR041546">
    <property type="entry name" value="ClpA/ClpB_AAA_lid"/>
</dbReference>